<evidence type="ECO:0000313" key="3">
    <source>
        <dbReference type="EMBL" id="MFD2255392.1"/>
    </source>
</evidence>
<evidence type="ECO:0000259" key="2">
    <source>
        <dbReference type="Pfam" id="PF02517"/>
    </source>
</evidence>
<gene>
    <name evidence="3" type="ORF">ACFSSA_01775</name>
</gene>
<feature type="transmembrane region" description="Helical" evidence="1">
    <location>
        <begin position="318"/>
        <end position="340"/>
    </location>
</feature>
<feature type="domain" description="CAAX prenyl protease 2/Lysostaphin resistance protein A-like" evidence="2">
    <location>
        <begin position="172"/>
        <end position="282"/>
    </location>
</feature>
<dbReference type="Proteomes" id="UP001597375">
    <property type="component" value="Unassembled WGS sequence"/>
</dbReference>
<sequence length="346" mass="38150">MCDKPHVRVSAIGDVFKIWLWAAISLLGGILLTPIAYNGGKALSELSGTKDFNGFLNKAAAWSGATEMEDFFKICWPLCAILLLLPLIEWLRLGTDKSRETPWEIRIPSPTGSNLENAQPLLPNQYGPLQGVTGFLLTFGSFVLIGYAMVRAGSFTWASDLQAWRRSLVIDIGWALVMALIIEVFFRCVVLGIFLRAMKVLPAIALASALFAGIHYILAGFQNTLSLDGETLTPMHLAQVLFFGGDLIPRFIIVFMPWFTFGCVLGWARWRTASLWLPTGLLMGWLLADQLFTKATKTVEIHDSIAKYLAADSVHNGLIPLLAVITLGGFVHIITEGYVFKKKASE</sequence>
<feature type="transmembrane region" description="Helical" evidence="1">
    <location>
        <begin position="275"/>
        <end position="292"/>
    </location>
</feature>
<dbReference type="EC" id="3.4.-.-" evidence="3"/>
<feature type="transmembrane region" description="Helical" evidence="1">
    <location>
        <begin position="247"/>
        <end position="268"/>
    </location>
</feature>
<feature type="transmembrane region" description="Helical" evidence="1">
    <location>
        <begin position="18"/>
        <end position="37"/>
    </location>
</feature>
<dbReference type="InterPro" id="IPR003675">
    <property type="entry name" value="Rce1/LyrA-like_dom"/>
</dbReference>
<dbReference type="EMBL" id="JBHUIT010000002">
    <property type="protein sequence ID" value="MFD2255392.1"/>
    <property type="molecule type" value="Genomic_DNA"/>
</dbReference>
<evidence type="ECO:0000256" key="1">
    <source>
        <dbReference type="SAM" id="Phobius"/>
    </source>
</evidence>
<name>A0ABW5D2V6_9BACT</name>
<dbReference type="Pfam" id="PF02517">
    <property type="entry name" value="Rce1-like"/>
    <property type="match status" value="1"/>
</dbReference>
<dbReference type="GO" id="GO:0016787">
    <property type="term" value="F:hydrolase activity"/>
    <property type="evidence" value="ECO:0007669"/>
    <property type="project" value="UniProtKB-KW"/>
</dbReference>
<keyword evidence="1" id="KW-0472">Membrane</keyword>
<keyword evidence="4" id="KW-1185">Reference proteome</keyword>
<comment type="caution">
    <text evidence="3">The sequence shown here is derived from an EMBL/GenBank/DDBJ whole genome shotgun (WGS) entry which is preliminary data.</text>
</comment>
<keyword evidence="1" id="KW-1133">Transmembrane helix</keyword>
<reference evidence="4" key="1">
    <citation type="journal article" date="2019" name="Int. J. Syst. Evol. Microbiol.">
        <title>The Global Catalogue of Microorganisms (GCM) 10K type strain sequencing project: providing services to taxonomists for standard genome sequencing and annotation.</title>
        <authorList>
            <consortium name="The Broad Institute Genomics Platform"/>
            <consortium name="The Broad Institute Genome Sequencing Center for Infectious Disease"/>
            <person name="Wu L."/>
            <person name="Ma J."/>
        </authorList>
    </citation>
    <scope>NUCLEOTIDE SEQUENCE [LARGE SCALE GENOMIC DNA]</scope>
    <source>
        <strain evidence="4">CGMCC 4.7106</strain>
    </source>
</reference>
<dbReference type="RefSeq" id="WP_386818051.1">
    <property type="nucleotide sequence ID" value="NZ_JBHUIT010000002.1"/>
</dbReference>
<proteinExistence type="predicted"/>
<keyword evidence="1" id="KW-0812">Transmembrane</keyword>
<protein>
    <submittedName>
        <fullName evidence="3">CPBP family intramembrane glutamic endopeptidase</fullName>
        <ecNumber evidence="3">3.4.-.-</ecNumber>
    </submittedName>
</protein>
<feature type="transmembrane region" description="Helical" evidence="1">
    <location>
        <begin position="200"/>
        <end position="218"/>
    </location>
</feature>
<accession>A0ABW5D2V6</accession>
<feature type="transmembrane region" description="Helical" evidence="1">
    <location>
        <begin position="132"/>
        <end position="152"/>
    </location>
</feature>
<keyword evidence="3" id="KW-0378">Hydrolase</keyword>
<evidence type="ECO:0000313" key="4">
    <source>
        <dbReference type="Proteomes" id="UP001597375"/>
    </source>
</evidence>
<feature type="transmembrane region" description="Helical" evidence="1">
    <location>
        <begin position="172"/>
        <end position="195"/>
    </location>
</feature>
<organism evidence="3 4">
    <name type="scientific">Luteolibacter algae</name>
    <dbReference type="NCBI Taxonomy" id="454151"/>
    <lineage>
        <taxon>Bacteria</taxon>
        <taxon>Pseudomonadati</taxon>
        <taxon>Verrucomicrobiota</taxon>
        <taxon>Verrucomicrobiia</taxon>
        <taxon>Verrucomicrobiales</taxon>
        <taxon>Verrucomicrobiaceae</taxon>
        <taxon>Luteolibacter</taxon>
    </lineage>
</organism>